<feature type="signal peptide" evidence="1">
    <location>
        <begin position="1"/>
        <end position="20"/>
    </location>
</feature>
<evidence type="ECO:0000313" key="3">
    <source>
        <dbReference type="Proteomes" id="UP000664203"/>
    </source>
</evidence>
<evidence type="ECO:0000256" key="1">
    <source>
        <dbReference type="SAM" id="SignalP"/>
    </source>
</evidence>
<protein>
    <submittedName>
        <fullName evidence="2">Uncharacterized protein</fullName>
    </submittedName>
</protein>
<dbReference type="AlphaFoldDB" id="A0A8H3J1U2"/>
<dbReference type="EMBL" id="CAJPDR010000539">
    <property type="protein sequence ID" value="CAF9939175.1"/>
    <property type="molecule type" value="Genomic_DNA"/>
</dbReference>
<accession>A0A8H3J1U2</accession>
<gene>
    <name evidence="2" type="ORF">ALECFALPRED_008006</name>
</gene>
<comment type="caution">
    <text evidence="2">The sequence shown here is derived from an EMBL/GenBank/DDBJ whole genome shotgun (WGS) entry which is preliminary data.</text>
</comment>
<sequence>MSTITLLLLLMVAILQIIFASPIEPRRWGHQIDDGLLTSEYVPGFVGQRPITGPDGDYVRATFCYCKTATPDLKKKWIDDGNRDGQHTGGGNGIQPGEIVQGHYWRYEYFNYHNNATYWMNHYCMEDAFPKDEAGCGYDAPGMFEPTPRFVPWNTWQNDWVFTYAPIPGHKLHSWEIIKAQLGLDFIAYGRGLLWTQQKRRLDAGQGMINMPDEYVVERCTNYCDKELLLPMDPTVKSHEELYRDVDDMCDRCR</sequence>
<keyword evidence="1" id="KW-0732">Signal</keyword>
<feature type="chain" id="PRO_5034338338" evidence="1">
    <location>
        <begin position="21"/>
        <end position="254"/>
    </location>
</feature>
<dbReference type="OrthoDB" id="5273637at2759"/>
<name>A0A8H3J1U2_9LECA</name>
<keyword evidence="3" id="KW-1185">Reference proteome</keyword>
<dbReference type="Proteomes" id="UP000664203">
    <property type="component" value="Unassembled WGS sequence"/>
</dbReference>
<proteinExistence type="predicted"/>
<organism evidence="2 3">
    <name type="scientific">Alectoria fallacina</name>
    <dbReference type="NCBI Taxonomy" id="1903189"/>
    <lineage>
        <taxon>Eukaryota</taxon>
        <taxon>Fungi</taxon>
        <taxon>Dikarya</taxon>
        <taxon>Ascomycota</taxon>
        <taxon>Pezizomycotina</taxon>
        <taxon>Lecanoromycetes</taxon>
        <taxon>OSLEUM clade</taxon>
        <taxon>Lecanoromycetidae</taxon>
        <taxon>Lecanorales</taxon>
        <taxon>Lecanorineae</taxon>
        <taxon>Parmeliaceae</taxon>
        <taxon>Alectoria</taxon>
    </lineage>
</organism>
<evidence type="ECO:0000313" key="2">
    <source>
        <dbReference type="EMBL" id="CAF9939175.1"/>
    </source>
</evidence>
<reference evidence="2" key="1">
    <citation type="submission" date="2021-03" db="EMBL/GenBank/DDBJ databases">
        <authorList>
            <person name="Tagirdzhanova G."/>
        </authorList>
    </citation>
    <scope>NUCLEOTIDE SEQUENCE</scope>
</reference>